<accession>A0A1H9WYF3</accession>
<dbReference type="CDD" id="cd03416">
    <property type="entry name" value="CbiX_SirB_N"/>
    <property type="match status" value="1"/>
</dbReference>
<gene>
    <name evidence="3" type="ORF">SAMN05518684_12162</name>
</gene>
<keyword evidence="2" id="KW-0456">Lyase</keyword>
<dbReference type="InterPro" id="IPR050963">
    <property type="entry name" value="Sirohydro_Cobaltochel/CbiX"/>
</dbReference>
<reference evidence="4" key="1">
    <citation type="submission" date="2016-10" db="EMBL/GenBank/DDBJ databases">
        <authorList>
            <person name="Varghese N."/>
            <person name="Submissions S."/>
        </authorList>
    </citation>
    <scope>NUCLEOTIDE SEQUENCE [LARGE SCALE GENOMIC DNA]</scope>
    <source>
        <strain evidence="4">S9</strain>
    </source>
</reference>
<dbReference type="EMBL" id="FOGT01000021">
    <property type="protein sequence ID" value="SES38940.1"/>
    <property type="molecule type" value="Genomic_DNA"/>
</dbReference>
<dbReference type="Gene3D" id="3.40.50.1400">
    <property type="match status" value="2"/>
</dbReference>
<keyword evidence="1" id="KW-0479">Metal-binding</keyword>
<dbReference type="SUPFAM" id="SSF53800">
    <property type="entry name" value="Chelatase"/>
    <property type="match status" value="1"/>
</dbReference>
<dbReference type="GO" id="GO:0046872">
    <property type="term" value="F:metal ion binding"/>
    <property type="evidence" value="ECO:0007669"/>
    <property type="project" value="UniProtKB-KW"/>
</dbReference>
<dbReference type="Pfam" id="PF01903">
    <property type="entry name" value="CbiX"/>
    <property type="match status" value="2"/>
</dbReference>
<dbReference type="RefSeq" id="WP_093055514.1">
    <property type="nucleotide sequence ID" value="NZ_FOGT01000021.1"/>
</dbReference>
<dbReference type="AlphaFoldDB" id="A0A1H9WYF3"/>
<sequence length="252" mass="28395">MTDTLKKGILVIAHGSRNQKWVELIESSVTKLKTHAPVAIGYLELVEGKGIAEGVKSLEDDGVDEIYVIPYFVCSGSTHLEEIQYALGVLDNTELDTHLERIESNARILWGEPMDDNPHILDLLKDRISSLSNHPSQETLLLVAHGSNRPSFQPIWEKTLMSMCTQLQKYFGFPSASFATILPDTIEDSASKLTEKHAEQIIAVPVFLSEGYYTSKKIPEKFNGFPHVYSGETYLPHHLVNDWLQEQVNRYV</sequence>
<evidence type="ECO:0000256" key="2">
    <source>
        <dbReference type="ARBA" id="ARBA00023239"/>
    </source>
</evidence>
<name>A0A1H9WYF3_9BACI</name>
<dbReference type="PANTHER" id="PTHR33542:SF3">
    <property type="entry name" value="SIROHYDROCHLORIN FERROCHELATASE, CHLOROPLASTIC"/>
    <property type="match status" value="1"/>
</dbReference>
<protein>
    <submittedName>
        <fullName evidence="3">Sirohydrochlorin ferrochelatase</fullName>
    </submittedName>
</protein>
<dbReference type="InterPro" id="IPR002762">
    <property type="entry name" value="CbiX-like"/>
</dbReference>
<dbReference type="PANTHER" id="PTHR33542">
    <property type="entry name" value="SIROHYDROCHLORIN FERROCHELATASE, CHLOROPLASTIC"/>
    <property type="match status" value="1"/>
</dbReference>
<evidence type="ECO:0000256" key="1">
    <source>
        <dbReference type="ARBA" id="ARBA00022723"/>
    </source>
</evidence>
<dbReference type="Proteomes" id="UP000198571">
    <property type="component" value="Unassembled WGS sequence"/>
</dbReference>
<organism evidence="3 4">
    <name type="scientific">Salipaludibacillus aurantiacus</name>
    <dbReference type="NCBI Taxonomy" id="1601833"/>
    <lineage>
        <taxon>Bacteria</taxon>
        <taxon>Bacillati</taxon>
        <taxon>Bacillota</taxon>
        <taxon>Bacilli</taxon>
        <taxon>Bacillales</taxon>
        <taxon>Bacillaceae</taxon>
    </lineage>
</organism>
<evidence type="ECO:0000313" key="4">
    <source>
        <dbReference type="Proteomes" id="UP000198571"/>
    </source>
</evidence>
<proteinExistence type="predicted"/>
<dbReference type="STRING" id="1601833.SAMN05518684_12162"/>
<dbReference type="OrthoDB" id="1489951at2"/>
<dbReference type="GO" id="GO:0016829">
    <property type="term" value="F:lyase activity"/>
    <property type="evidence" value="ECO:0007669"/>
    <property type="project" value="UniProtKB-KW"/>
</dbReference>
<evidence type="ECO:0000313" key="3">
    <source>
        <dbReference type="EMBL" id="SES38940.1"/>
    </source>
</evidence>
<keyword evidence="4" id="KW-1185">Reference proteome</keyword>